<feature type="transmembrane region" description="Helical" evidence="1">
    <location>
        <begin position="188"/>
        <end position="211"/>
    </location>
</feature>
<keyword evidence="1" id="KW-0472">Membrane</keyword>
<evidence type="ECO:0000259" key="2">
    <source>
        <dbReference type="Pfam" id="PF01970"/>
    </source>
</evidence>
<gene>
    <name evidence="3" type="ORF">F1188_16550</name>
</gene>
<keyword evidence="4" id="KW-1185">Reference proteome</keyword>
<dbReference type="PANTHER" id="PTHR35342:SF5">
    <property type="entry name" value="TRICARBOXYLIC TRANSPORT PROTEIN"/>
    <property type="match status" value="1"/>
</dbReference>
<evidence type="ECO:0000256" key="1">
    <source>
        <dbReference type="SAM" id="Phobius"/>
    </source>
</evidence>
<reference evidence="3 4" key="1">
    <citation type="submission" date="2019-09" db="EMBL/GenBank/DDBJ databases">
        <title>Genome sequence of Roseospira marina, one of the more divergent members of the non-sulfur purple photosynthetic bacterial family, the Rhodospirillaceae.</title>
        <authorList>
            <person name="Meyer T."/>
            <person name="Kyndt J."/>
        </authorList>
    </citation>
    <scope>NUCLEOTIDE SEQUENCE [LARGE SCALE GENOMIC DNA]</scope>
    <source>
        <strain evidence="3 4">DSM 15113</strain>
    </source>
</reference>
<feature type="transmembrane region" description="Helical" evidence="1">
    <location>
        <begin position="469"/>
        <end position="491"/>
    </location>
</feature>
<feature type="transmembrane region" description="Helical" evidence="1">
    <location>
        <begin position="164"/>
        <end position="182"/>
    </location>
</feature>
<feature type="transmembrane region" description="Helical" evidence="1">
    <location>
        <begin position="389"/>
        <end position="406"/>
    </location>
</feature>
<comment type="caution">
    <text evidence="3">The sequence shown here is derived from an EMBL/GenBank/DDBJ whole genome shotgun (WGS) entry which is preliminary data.</text>
</comment>
<feature type="transmembrane region" description="Helical" evidence="1">
    <location>
        <begin position="412"/>
        <end position="429"/>
    </location>
</feature>
<keyword evidence="1" id="KW-0812">Transmembrane</keyword>
<sequence length="505" mass="49723">MTADALALLLTPQVLAAMAGAALAGLIVGALPGLTATLGMALLIPVAVTLDPVPALAAAMTLAAVSIAAGDLPGALLGIPGTPASAAYADAAHRMARRGHAGRALAAGLVCAALGGVTGAVVLWLGAPVLATLALHVSTVERAWLALLGLSAAAAVAGPSPVRGALALLIGLSLALVGLDPVSGQPRLTFGLAVLSGGLGLVPVLVGLFAVTRVLRQALTGGMAADAPRPTALGPVLSGLCPILARRWRALATGSAVGLVVGAVPGAGADVAAYLARAAAGRRRPARGAADVDDADLDAIVPAGAANNAAIGGALVPATVLGLPGDSLTAIVIGLLMLKGVTPGPAVFVIQPTLMTAVVLAYLLANLLLVPAGLLAMALARPLLRVPDAILMPLVLGLALIGVYAVEGTTTALVVTVVVGLLGVGMEAARLPLAPAVLGFVLGPMVEEAALVSLMKSGGDPAVFVGRPLAAVLAGVTVAVWVVPWIAPRIVRRVGRRRRTRALKR</sequence>
<name>A0A5M6I829_9PROT</name>
<dbReference type="OrthoDB" id="7232499at2"/>
<dbReference type="InterPro" id="IPR002823">
    <property type="entry name" value="DUF112_TM"/>
</dbReference>
<dbReference type="EMBL" id="VWPJ01000019">
    <property type="protein sequence ID" value="KAA5604302.1"/>
    <property type="molecule type" value="Genomic_DNA"/>
</dbReference>
<proteinExistence type="predicted"/>
<dbReference type="PANTHER" id="PTHR35342">
    <property type="entry name" value="TRICARBOXYLIC TRANSPORT PROTEIN"/>
    <property type="match status" value="1"/>
</dbReference>
<feature type="transmembrane region" description="Helical" evidence="1">
    <location>
        <begin position="104"/>
        <end position="127"/>
    </location>
</feature>
<feature type="domain" description="DUF112" evidence="2">
    <location>
        <begin position="15"/>
        <end position="438"/>
    </location>
</feature>
<evidence type="ECO:0000313" key="3">
    <source>
        <dbReference type="EMBL" id="KAA5604302.1"/>
    </source>
</evidence>
<protein>
    <submittedName>
        <fullName evidence="3">C4-dicarboxylate ABC transporter permease</fullName>
    </submittedName>
</protein>
<dbReference type="AlphaFoldDB" id="A0A5M6I829"/>
<feature type="transmembrane region" description="Helical" evidence="1">
    <location>
        <begin position="354"/>
        <end position="377"/>
    </location>
</feature>
<dbReference type="Proteomes" id="UP000324065">
    <property type="component" value="Unassembled WGS sequence"/>
</dbReference>
<dbReference type="RefSeq" id="WP_150063559.1">
    <property type="nucleotide sequence ID" value="NZ_JACHII010000018.1"/>
</dbReference>
<evidence type="ECO:0000313" key="4">
    <source>
        <dbReference type="Proteomes" id="UP000324065"/>
    </source>
</evidence>
<feature type="transmembrane region" description="Helical" evidence="1">
    <location>
        <begin position="133"/>
        <end position="157"/>
    </location>
</feature>
<dbReference type="Pfam" id="PF01970">
    <property type="entry name" value="TctA"/>
    <property type="match status" value="1"/>
</dbReference>
<accession>A0A5M6I829</accession>
<organism evidence="3 4">
    <name type="scientific">Roseospira marina</name>
    <dbReference type="NCBI Taxonomy" id="140057"/>
    <lineage>
        <taxon>Bacteria</taxon>
        <taxon>Pseudomonadati</taxon>
        <taxon>Pseudomonadota</taxon>
        <taxon>Alphaproteobacteria</taxon>
        <taxon>Rhodospirillales</taxon>
        <taxon>Rhodospirillaceae</taxon>
        <taxon>Roseospira</taxon>
    </lineage>
</organism>
<feature type="transmembrane region" description="Helical" evidence="1">
    <location>
        <begin position="328"/>
        <end position="348"/>
    </location>
</feature>
<keyword evidence="1" id="KW-1133">Transmembrane helix</keyword>